<dbReference type="InterPro" id="IPR000873">
    <property type="entry name" value="AMP-dep_synth/lig_dom"/>
</dbReference>
<protein>
    <submittedName>
        <fullName evidence="4">Putative ligase</fullName>
    </submittedName>
</protein>
<dbReference type="GO" id="GO:0006633">
    <property type="term" value="P:fatty acid biosynthetic process"/>
    <property type="evidence" value="ECO:0007669"/>
    <property type="project" value="TreeGrafter"/>
</dbReference>
<organism evidence="4 5">
    <name type="scientific">Virgisporangium aurantiacum</name>
    <dbReference type="NCBI Taxonomy" id="175570"/>
    <lineage>
        <taxon>Bacteria</taxon>
        <taxon>Bacillati</taxon>
        <taxon>Actinomycetota</taxon>
        <taxon>Actinomycetes</taxon>
        <taxon>Micromonosporales</taxon>
        <taxon>Micromonosporaceae</taxon>
        <taxon>Virgisporangium</taxon>
    </lineage>
</organism>
<proteinExistence type="inferred from homology"/>
<dbReference type="Gene3D" id="3.30.300.30">
    <property type="match status" value="1"/>
</dbReference>
<dbReference type="GO" id="GO:0005886">
    <property type="term" value="C:plasma membrane"/>
    <property type="evidence" value="ECO:0007669"/>
    <property type="project" value="TreeGrafter"/>
</dbReference>
<dbReference type="RefSeq" id="WP_239152911.1">
    <property type="nucleotide sequence ID" value="NZ_BOPG01000105.1"/>
</dbReference>
<comment type="caution">
    <text evidence="4">The sequence shown here is derived from an EMBL/GenBank/DDBJ whole genome shotgun (WGS) entry which is preliminary data.</text>
</comment>
<keyword evidence="5" id="KW-1185">Reference proteome</keyword>
<dbReference type="EMBL" id="BOPG01000105">
    <property type="protein sequence ID" value="GIJ63987.1"/>
    <property type="molecule type" value="Genomic_DNA"/>
</dbReference>
<dbReference type="PANTHER" id="PTHR22754:SF32">
    <property type="entry name" value="DISCO-INTERACTING PROTEIN 2"/>
    <property type="match status" value="1"/>
</dbReference>
<evidence type="ECO:0000256" key="2">
    <source>
        <dbReference type="SAM" id="MobiDB-lite"/>
    </source>
</evidence>
<gene>
    <name evidence="4" type="ORF">Vau01_115030</name>
</gene>
<keyword evidence="4" id="KW-0436">Ligase</keyword>
<feature type="domain" description="AMP-dependent synthetase/ligase" evidence="3">
    <location>
        <begin position="25"/>
        <end position="406"/>
    </location>
</feature>
<dbReference type="InterPro" id="IPR045851">
    <property type="entry name" value="AMP-bd_C_sf"/>
</dbReference>
<comment type="similarity">
    <text evidence="1">Belongs to the ATP-dependent AMP-binding enzyme family.</text>
</comment>
<accession>A0A8J4E9Q7</accession>
<evidence type="ECO:0000313" key="5">
    <source>
        <dbReference type="Proteomes" id="UP000612585"/>
    </source>
</evidence>
<evidence type="ECO:0000313" key="4">
    <source>
        <dbReference type="EMBL" id="GIJ63987.1"/>
    </source>
</evidence>
<evidence type="ECO:0000256" key="1">
    <source>
        <dbReference type="ARBA" id="ARBA00006432"/>
    </source>
</evidence>
<dbReference type="Proteomes" id="UP000612585">
    <property type="component" value="Unassembled WGS sequence"/>
</dbReference>
<feature type="region of interest" description="Disordered" evidence="2">
    <location>
        <begin position="547"/>
        <end position="572"/>
    </location>
</feature>
<dbReference type="GO" id="GO:0016874">
    <property type="term" value="F:ligase activity"/>
    <property type="evidence" value="ECO:0007669"/>
    <property type="project" value="UniProtKB-KW"/>
</dbReference>
<reference evidence="4" key="1">
    <citation type="submission" date="2021-01" db="EMBL/GenBank/DDBJ databases">
        <title>Whole genome shotgun sequence of Virgisporangium aurantiacum NBRC 16421.</title>
        <authorList>
            <person name="Komaki H."/>
            <person name="Tamura T."/>
        </authorList>
    </citation>
    <scope>NUCLEOTIDE SEQUENCE</scope>
    <source>
        <strain evidence="4">NBRC 16421</strain>
    </source>
</reference>
<dbReference type="AlphaFoldDB" id="A0A8J4E9Q7"/>
<dbReference type="InterPro" id="IPR042099">
    <property type="entry name" value="ANL_N_sf"/>
</dbReference>
<evidence type="ECO:0000259" key="3">
    <source>
        <dbReference type="Pfam" id="PF00501"/>
    </source>
</evidence>
<sequence length="572" mass="58955">MRTIVDAIAGRAGGPGTLTVLDADGGEHAVGWSEVHHRARRVATVLGRRGIGPGARVGLLADTSIDLVTTLQAVWLVGAAVTVLPLPARRPDDAYLSRLSRVIADARLGLVVVGSPLTESALPLDASTSSVALSALVARARAAEPATPVVTSPADLAVLQYTSGSTREPRGVPVTHGHLAVNLSAIRVATRHERVHGCVVSWLPLYHDLGLIGCLALPMSCGCPLVLQSPAAFAARPIAWLEAVAAYRATATAAPNFAWELMARLLADRPGTDAAIDLGSLRLALTGAEPIDPVAMARFAAVAGRYGLDPSIVTCAYGLAEATLAVTVSAPGVGLQVDVVDPTSLETHGAAVPPSGGDTGRPLVRLGGPVPGARLRIVDRVSGRELGDRRVGRIEVTGSSVVGGYWGEESAGPAGWLRTGDLGYVTDGDLVVCGRESDLLFAAGRNVFPQDAEAAASTVPAVRAGNAVAFGVPGSRAGDRLVVAVESRAWADPAAADALRAAVTAAVVAEVGLTPRAVVVLAPGRLCKTSSGKLRRAEMRRRYLAGQLDPVRPTTAAEPTDRPLWTSTEVPR</sequence>
<name>A0A8J4E9Q7_9ACTN</name>
<dbReference type="Gene3D" id="3.40.50.12780">
    <property type="entry name" value="N-terminal domain of ligase-like"/>
    <property type="match status" value="1"/>
</dbReference>
<dbReference type="SUPFAM" id="SSF56801">
    <property type="entry name" value="Acetyl-CoA synthetase-like"/>
    <property type="match status" value="1"/>
</dbReference>
<dbReference type="PANTHER" id="PTHR22754">
    <property type="entry name" value="DISCO-INTERACTING PROTEIN 2 DIP2 -RELATED"/>
    <property type="match status" value="1"/>
</dbReference>
<dbReference type="GO" id="GO:0070566">
    <property type="term" value="F:adenylyltransferase activity"/>
    <property type="evidence" value="ECO:0007669"/>
    <property type="project" value="TreeGrafter"/>
</dbReference>
<dbReference type="Pfam" id="PF00501">
    <property type="entry name" value="AMP-binding"/>
    <property type="match status" value="1"/>
</dbReference>